<keyword evidence="2" id="KW-1003">Cell membrane</keyword>
<sequence length="393" mass="41046">MNARSAIWLVAQREIVTRAKTRSFLITTALMMIVIVVGAIVLAVVTGGDEEKQRVGITGADTATIIETLPSVGDQLGVPIEVVRVDDAARARSQVADGGLDAAIIATSPKSFVAVSKNKIDAQLDGAIRSTIDSVSMTTALAARGVDAKSLPTITVTAEQTTPRKPDADQRIAIALIGTILLMIAIMTGGTMVAVGVVEEKTSRVVEILLATIKPLHLLWGKILGIGAIALAQVLILGATAVIAGKATGLLTLPGLVGGVFAAVLIWFILGFLFFATLYAATGALVSRQEELNSSSAPLTILAVAVVYSATFGINALDSTFIQTLSWIPPFSAALMPMRIATGDTNSFQIVGTLVLMIIACAVAAWTAAKIYQRSILRTGSRVKWVEALTSRG</sequence>
<reference evidence="8 9" key="1">
    <citation type="submission" date="2011-12" db="EMBL/GenBank/DDBJ databases">
        <title>Whole genome shotgun sequence of Gordonia effusa NBRC 100432.</title>
        <authorList>
            <person name="Yoshida I."/>
            <person name="Takarada H."/>
            <person name="Hosoyama A."/>
            <person name="Tsuchikane K."/>
            <person name="Katsumata H."/>
            <person name="Yamazaki S."/>
            <person name="Fujita N."/>
        </authorList>
    </citation>
    <scope>NUCLEOTIDE SEQUENCE [LARGE SCALE GENOMIC DNA]</scope>
    <source>
        <strain evidence="8 9">NBRC 100432</strain>
    </source>
</reference>
<organism evidence="8 9">
    <name type="scientific">Gordonia effusa NBRC 100432</name>
    <dbReference type="NCBI Taxonomy" id="1077974"/>
    <lineage>
        <taxon>Bacteria</taxon>
        <taxon>Bacillati</taxon>
        <taxon>Actinomycetota</taxon>
        <taxon>Actinomycetes</taxon>
        <taxon>Mycobacteriales</taxon>
        <taxon>Gordoniaceae</taxon>
        <taxon>Gordonia</taxon>
    </lineage>
</organism>
<feature type="domain" description="ABC-2 type transporter transmembrane" evidence="7">
    <location>
        <begin position="22"/>
        <end position="369"/>
    </location>
</feature>
<accession>H0QYE0</accession>
<evidence type="ECO:0000256" key="4">
    <source>
        <dbReference type="ARBA" id="ARBA00022989"/>
    </source>
</evidence>
<dbReference type="Pfam" id="PF12698">
    <property type="entry name" value="ABC2_membrane_3"/>
    <property type="match status" value="1"/>
</dbReference>
<dbReference type="STRING" id="1077974.GOEFS_040_00110"/>
<keyword evidence="3 6" id="KW-0812">Transmembrane</keyword>
<feature type="transmembrane region" description="Helical" evidence="6">
    <location>
        <begin position="256"/>
        <end position="279"/>
    </location>
</feature>
<dbReference type="Proteomes" id="UP000035034">
    <property type="component" value="Unassembled WGS sequence"/>
</dbReference>
<evidence type="ECO:0000256" key="2">
    <source>
        <dbReference type="ARBA" id="ARBA00022475"/>
    </source>
</evidence>
<feature type="transmembrane region" description="Helical" evidence="6">
    <location>
        <begin position="24"/>
        <end position="45"/>
    </location>
</feature>
<dbReference type="GO" id="GO:0140359">
    <property type="term" value="F:ABC-type transporter activity"/>
    <property type="evidence" value="ECO:0007669"/>
    <property type="project" value="InterPro"/>
</dbReference>
<dbReference type="PANTHER" id="PTHR30294:SF29">
    <property type="entry name" value="MULTIDRUG ABC TRANSPORTER PERMEASE YBHS-RELATED"/>
    <property type="match status" value="1"/>
</dbReference>
<feature type="transmembrane region" description="Helical" evidence="6">
    <location>
        <begin position="299"/>
        <end position="317"/>
    </location>
</feature>
<evidence type="ECO:0000313" key="8">
    <source>
        <dbReference type="EMBL" id="GAB17841.1"/>
    </source>
</evidence>
<dbReference type="GO" id="GO:0005886">
    <property type="term" value="C:plasma membrane"/>
    <property type="evidence" value="ECO:0007669"/>
    <property type="project" value="UniProtKB-SubCell"/>
</dbReference>
<dbReference type="AlphaFoldDB" id="H0QYE0"/>
<evidence type="ECO:0000256" key="3">
    <source>
        <dbReference type="ARBA" id="ARBA00022692"/>
    </source>
</evidence>
<comment type="caution">
    <text evidence="8">The sequence shown here is derived from an EMBL/GenBank/DDBJ whole genome shotgun (WGS) entry which is preliminary data.</text>
</comment>
<name>H0QYE0_9ACTN</name>
<dbReference type="OrthoDB" id="3268959at2"/>
<feature type="transmembrane region" description="Helical" evidence="6">
    <location>
        <begin position="348"/>
        <end position="369"/>
    </location>
</feature>
<keyword evidence="9" id="KW-1185">Reference proteome</keyword>
<feature type="transmembrane region" description="Helical" evidence="6">
    <location>
        <begin position="218"/>
        <end position="244"/>
    </location>
</feature>
<proteinExistence type="predicted"/>
<dbReference type="eggNOG" id="COG1668">
    <property type="taxonomic scope" value="Bacteria"/>
</dbReference>
<dbReference type="PANTHER" id="PTHR30294">
    <property type="entry name" value="MEMBRANE COMPONENT OF ABC TRANSPORTER YHHJ-RELATED"/>
    <property type="match status" value="1"/>
</dbReference>
<dbReference type="InterPro" id="IPR051449">
    <property type="entry name" value="ABC-2_transporter_component"/>
</dbReference>
<evidence type="ECO:0000313" key="9">
    <source>
        <dbReference type="Proteomes" id="UP000035034"/>
    </source>
</evidence>
<evidence type="ECO:0000256" key="5">
    <source>
        <dbReference type="ARBA" id="ARBA00023136"/>
    </source>
</evidence>
<comment type="subcellular location">
    <subcellularLocation>
        <location evidence="1">Cell membrane</location>
        <topology evidence="1">Multi-pass membrane protein</topology>
    </subcellularLocation>
</comment>
<dbReference type="RefSeq" id="WP_007317178.1">
    <property type="nucleotide sequence ID" value="NZ_BAEH01000040.1"/>
</dbReference>
<protein>
    <submittedName>
        <fullName evidence="8">Putative ABC transporter permease protein</fullName>
    </submittedName>
</protein>
<evidence type="ECO:0000256" key="1">
    <source>
        <dbReference type="ARBA" id="ARBA00004651"/>
    </source>
</evidence>
<keyword evidence="4 6" id="KW-1133">Transmembrane helix</keyword>
<evidence type="ECO:0000256" key="6">
    <source>
        <dbReference type="SAM" id="Phobius"/>
    </source>
</evidence>
<gene>
    <name evidence="8" type="ORF">GOEFS_040_00110</name>
</gene>
<evidence type="ECO:0000259" key="7">
    <source>
        <dbReference type="Pfam" id="PF12698"/>
    </source>
</evidence>
<dbReference type="InterPro" id="IPR013525">
    <property type="entry name" value="ABC2_TM"/>
</dbReference>
<keyword evidence="5 6" id="KW-0472">Membrane</keyword>
<dbReference type="EMBL" id="BAEH01000040">
    <property type="protein sequence ID" value="GAB17841.1"/>
    <property type="molecule type" value="Genomic_DNA"/>
</dbReference>
<feature type="transmembrane region" description="Helical" evidence="6">
    <location>
        <begin position="172"/>
        <end position="198"/>
    </location>
</feature>